<dbReference type="EMBL" id="LK932849">
    <property type="protein sequence ID" value="CDS95291.1"/>
    <property type="molecule type" value="Genomic_DNA"/>
</dbReference>
<dbReference type="PATRIC" id="fig|1496.1373.peg.841"/>
<evidence type="ECO:0000313" key="7">
    <source>
        <dbReference type="EMBL" id="CDS95291.1"/>
    </source>
</evidence>
<evidence type="ECO:0000313" key="6">
    <source>
        <dbReference type="EMBL" id="CDS89186.1"/>
    </source>
</evidence>
<dbReference type="InterPro" id="IPR000835">
    <property type="entry name" value="HTH_MarR-typ"/>
</dbReference>
<accession>A0A069AK43</accession>
<name>A0A069AK43_CLODI</name>
<dbReference type="EMBL" id="LK932525">
    <property type="protein sequence ID" value="CDS88572.1"/>
    <property type="molecule type" value="Genomic_DNA"/>
</dbReference>
<dbReference type="PANTHER" id="PTHR42756">
    <property type="entry name" value="TRANSCRIPTIONAL REGULATOR, MARR"/>
    <property type="match status" value="1"/>
</dbReference>
<dbReference type="RefSeq" id="WP_021360914.1">
    <property type="nucleotide sequence ID" value="NZ_BBYB01000112.1"/>
</dbReference>
<dbReference type="SMART" id="SM00347">
    <property type="entry name" value="HTH_MARR"/>
    <property type="match status" value="1"/>
</dbReference>
<dbReference type="SUPFAM" id="SSF46785">
    <property type="entry name" value="Winged helix' DNA-binding domain"/>
    <property type="match status" value="1"/>
</dbReference>
<dbReference type="InterPro" id="IPR036390">
    <property type="entry name" value="WH_DNA-bd_sf"/>
</dbReference>
<proteinExistence type="predicted"/>
<dbReference type="PRINTS" id="PR00598">
    <property type="entry name" value="HTHMARR"/>
</dbReference>
<dbReference type="Pfam" id="PF01047">
    <property type="entry name" value="MarR"/>
    <property type="match status" value="1"/>
</dbReference>
<organism evidence="5">
    <name type="scientific">Clostridioides difficile</name>
    <name type="common">Peptoclostridium difficile</name>
    <dbReference type="NCBI Taxonomy" id="1496"/>
    <lineage>
        <taxon>Bacteria</taxon>
        <taxon>Bacillati</taxon>
        <taxon>Bacillota</taxon>
        <taxon>Clostridia</taxon>
        <taxon>Peptostreptococcales</taxon>
        <taxon>Peptostreptococcaceae</taxon>
        <taxon>Clostridioides</taxon>
    </lineage>
</organism>
<keyword evidence="3" id="KW-0804">Transcription</keyword>
<reference evidence="5" key="1">
    <citation type="submission" date="2014-07" db="EMBL/GenBank/DDBJ databases">
        <authorList>
            <person name="Monot Marc"/>
        </authorList>
    </citation>
    <scope>NUCLEOTIDE SEQUENCE</scope>
    <source>
        <strain evidence="7">7032989</strain>
        <strain evidence="6">7032994</strain>
    </source>
</reference>
<dbReference type="NCBIfam" id="NF045593">
    <property type="entry name" value="bilirub_TF_BilQ"/>
    <property type="match status" value="1"/>
</dbReference>
<keyword evidence="2" id="KW-0238">DNA-binding</keyword>
<keyword evidence="1" id="KW-0805">Transcription regulation</keyword>
<evidence type="ECO:0000259" key="4">
    <source>
        <dbReference type="PROSITE" id="PS50995"/>
    </source>
</evidence>
<evidence type="ECO:0000256" key="2">
    <source>
        <dbReference type="ARBA" id="ARBA00023125"/>
    </source>
</evidence>
<evidence type="ECO:0000256" key="3">
    <source>
        <dbReference type="ARBA" id="ARBA00023163"/>
    </source>
</evidence>
<dbReference type="GO" id="GO:0003677">
    <property type="term" value="F:DNA binding"/>
    <property type="evidence" value="ECO:0007669"/>
    <property type="project" value="UniProtKB-KW"/>
</dbReference>
<evidence type="ECO:0000313" key="5">
    <source>
        <dbReference type="EMBL" id="CDS88572.1"/>
    </source>
</evidence>
<gene>
    <name evidence="7" type="ORF">BN1095_20160</name>
    <name evidence="5" type="ORF">BN1096_700045</name>
    <name evidence="6" type="ORF">BN1097_710046</name>
</gene>
<dbReference type="PROSITE" id="PS50995">
    <property type="entry name" value="HTH_MARR_2"/>
    <property type="match status" value="1"/>
</dbReference>
<feature type="domain" description="HTH marR-type" evidence="4">
    <location>
        <begin position="1"/>
        <end position="140"/>
    </location>
</feature>
<sequence>MDFKNLQYESLSYIICNLQKNFKLYCEKCLKPYKLTNGLYFYLIYINKNRNCSLNDVSTEFEVDKAHTTRTISRLEQDGYIEKIQNPNDSRAFQLRVTDKGEEVLGDIKNIFSKWDNHIKKEFSDKEYKELVKNLHVVKDIKTAVEEE</sequence>
<dbReference type="AlphaFoldDB" id="A0A069AK43"/>
<dbReference type="InterPro" id="IPR054630">
    <property type="entry name" value="BilQ"/>
</dbReference>
<evidence type="ECO:0000256" key="1">
    <source>
        <dbReference type="ARBA" id="ARBA00023015"/>
    </source>
</evidence>
<dbReference type="GO" id="GO:0003700">
    <property type="term" value="F:DNA-binding transcription factor activity"/>
    <property type="evidence" value="ECO:0007669"/>
    <property type="project" value="InterPro"/>
</dbReference>
<dbReference type="InterPro" id="IPR036388">
    <property type="entry name" value="WH-like_DNA-bd_sf"/>
</dbReference>
<dbReference type="PANTHER" id="PTHR42756:SF1">
    <property type="entry name" value="TRANSCRIPTIONAL REPRESSOR OF EMRAB OPERON"/>
    <property type="match status" value="1"/>
</dbReference>
<protein>
    <submittedName>
        <fullName evidence="5">Transcriptional regulator, MarR family</fullName>
    </submittedName>
</protein>
<dbReference type="Gene3D" id="1.10.10.10">
    <property type="entry name" value="Winged helix-like DNA-binding domain superfamily/Winged helix DNA-binding domain"/>
    <property type="match status" value="1"/>
</dbReference>
<dbReference type="EMBL" id="LK932411">
    <property type="protein sequence ID" value="CDS89186.1"/>
    <property type="molecule type" value="Genomic_DNA"/>
</dbReference>